<evidence type="ECO:0000313" key="4">
    <source>
        <dbReference type="EMBL" id="CAG6610060.1"/>
    </source>
</evidence>
<dbReference type="GO" id="GO:1903108">
    <property type="term" value="P:regulation of mitochondrial transcription"/>
    <property type="evidence" value="ECO:0007669"/>
    <property type="project" value="TreeGrafter"/>
</dbReference>
<dbReference type="PANTHER" id="PTHR13633:SF3">
    <property type="entry name" value="MITOCHONDRIAL TRANSCRIPTION RESCUE FACTOR 1"/>
    <property type="match status" value="1"/>
</dbReference>
<evidence type="ECO:0000259" key="3">
    <source>
        <dbReference type="Pfam" id="PF25818"/>
    </source>
</evidence>
<dbReference type="Pfam" id="PF25818">
    <property type="entry name" value="MTRES1_C"/>
    <property type="match status" value="1"/>
</dbReference>
<dbReference type="GO" id="GO:0003723">
    <property type="term" value="F:RNA binding"/>
    <property type="evidence" value="ECO:0007669"/>
    <property type="project" value="UniProtKB-KW"/>
</dbReference>
<evidence type="ECO:0000256" key="1">
    <source>
        <dbReference type="PROSITE-ProRule" id="PRU00182"/>
    </source>
</evidence>
<protein>
    <submittedName>
        <fullName evidence="4">Uncharacterized protein C6orf203 homolog</fullName>
    </submittedName>
</protein>
<dbReference type="AlphaFoldDB" id="A0A8D8PQD0"/>
<feature type="domain" description="Mitochondrial transcription rescue factor 1 C-terminal" evidence="3">
    <location>
        <begin position="120"/>
        <end position="218"/>
    </location>
</feature>
<dbReference type="SUPFAM" id="SSF55174">
    <property type="entry name" value="Alpha-L RNA-binding motif"/>
    <property type="match status" value="1"/>
</dbReference>
<name>A0A8D8PQD0_9HEMI</name>
<dbReference type="PANTHER" id="PTHR13633">
    <property type="entry name" value="MITOCHONDRIAL TRANSCRIPTION RESCUE FACTOR 1"/>
    <property type="match status" value="1"/>
</dbReference>
<sequence>MSILSAKSIVPATTSMPVNLQMFKCHLIRNIRPLMKCMPVQNYYSSFNNNQINNTTRSSISCSFLSVCSRQTFHSSSVCFKKKPGKSKKNKYDDEDDDLEGIEDDEEEMGDSNSSKIMHLKVTSLRMDLVLKQAFQIARNKIEKLFYESKIRINGYKVLKKGHNVALGDEIDIIKGLSPSNPQFLIVQRVKILAASDPSADDEGSLTLKIRRYKSLLISNYEEDVYKESGASET</sequence>
<organism evidence="4">
    <name type="scientific">Cacopsylla melanoneura</name>
    <dbReference type="NCBI Taxonomy" id="428564"/>
    <lineage>
        <taxon>Eukaryota</taxon>
        <taxon>Metazoa</taxon>
        <taxon>Ecdysozoa</taxon>
        <taxon>Arthropoda</taxon>
        <taxon>Hexapoda</taxon>
        <taxon>Insecta</taxon>
        <taxon>Pterygota</taxon>
        <taxon>Neoptera</taxon>
        <taxon>Paraneoptera</taxon>
        <taxon>Hemiptera</taxon>
        <taxon>Sternorrhyncha</taxon>
        <taxon>Psylloidea</taxon>
        <taxon>Psyllidae</taxon>
        <taxon>Psyllinae</taxon>
        <taxon>Cacopsylla</taxon>
    </lineage>
</organism>
<proteinExistence type="predicted"/>
<dbReference type="EMBL" id="HBUF01372733">
    <property type="protein sequence ID" value="CAG6726929.1"/>
    <property type="molecule type" value="Transcribed_RNA"/>
</dbReference>
<accession>A0A8D8PQD0</accession>
<dbReference type="PROSITE" id="PS50889">
    <property type="entry name" value="S4"/>
    <property type="match status" value="1"/>
</dbReference>
<dbReference type="EMBL" id="HBUF01016962">
    <property type="protein sequence ID" value="CAG6610061.1"/>
    <property type="molecule type" value="Transcribed_RNA"/>
</dbReference>
<feature type="compositionally biased region" description="Acidic residues" evidence="2">
    <location>
        <begin position="93"/>
        <end position="110"/>
    </location>
</feature>
<keyword evidence="1" id="KW-0694">RNA-binding</keyword>
<evidence type="ECO:0000256" key="2">
    <source>
        <dbReference type="SAM" id="MobiDB-lite"/>
    </source>
</evidence>
<dbReference type="Gene3D" id="3.10.290.10">
    <property type="entry name" value="RNA-binding S4 domain"/>
    <property type="match status" value="1"/>
</dbReference>
<dbReference type="InterPro" id="IPR057896">
    <property type="entry name" value="MTRES1_C"/>
</dbReference>
<reference evidence="4" key="1">
    <citation type="submission" date="2021-05" db="EMBL/GenBank/DDBJ databases">
        <authorList>
            <person name="Alioto T."/>
            <person name="Alioto T."/>
            <person name="Gomez Garrido J."/>
        </authorList>
    </citation>
    <scope>NUCLEOTIDE SEQUENCE</scope>
</reference>
<dbReference type="InterPro" id="IPR036986">
    <property type="entry name" value="S4_RNA-bd_sf"/>
</dbReference>
<feature type="region of interest" description="Disordered" evidence="2">
    <location>
        <begin position="82"/>
        <end position="113"/>
    </location>
</feature>
<dbReference type="EMBL" id="HBUF01016961">
    <property type="protein sequence ID" value="CAG6610060.1"/>
    <property type="molecule type" value="Transcribed_RNA"/>
</dbReference>
<dbReference type="GO" id="GO:0005739">
    <property type="term" value="C:mitochondrion"/>
    <property type="evidence" value="ECO:0007669"/>
    <property type="project" value="TreeGrafter"/>
</dbReference>